<keyword evidence="6" id="KW-1133">Transmembrane helix</keyword>
<dbReference type="EMBL" id="BMGR01000025">
    <property type="protein sequence ID" value="GGG26111.1"/>
    <property type="molecule type" value="Genomic_DNA"/>
</dbReference>
<dbReference type="PIRSF" id="PIRSF004793">
    <property type="entry name" value="UCP004793"/>
    <property type="match status" value="1"/>
</dbReference>
<dbReference type="Gene3D" id="3.40.1700.10">
    <property type="entry name" value="DNA integrity scanning protein, DisA, N-terminal domain"/>
    <property type="match status" value="1"/>
</dbReference>
<dbReference type="NCBIfam" id="NF038328">
    <property type="entry name" value="c-di-AMP_CdaS"/>
    <property type="match status" value="1"/>
</dbReference>
<evidence type="ECO:0000313" key="8">
    <source>
        <dbReference type="EMBL" id="GGG26111.1"/>
    </source>
</evidence>
<comment type="caution">
    <text evidence="8">The sequence shown here is derived from an EMBL/GenBank/DDBJ whole genome shotgun (WGS) entry which is preliminary data.</text>
</comment>
<dbReference type="GO" id="GO:0106408">
    <property type="term" value="F:diadenylate cyclase activity"/>
    <property type="evidence" value="ECO:0007669"/>
    <property type="project" value="UniProtKB-EC"/>
</dbReference>
<dbReference type="AlphaFoldDB" id="A0A917LI74"/>
<dbReference type="SUPFAM" id="SSF143597">
    <property type="entry name" value="YojJ-like"/>
    <property type="match status" value="1"/>
</dbReference>
<comment type="function">
    <text evidence="6">Catalyzes the condensation of 2 ATP molecules into cyclic di-AMP (c-di-AMP), a second messenger used to regulate differing processes in different bacteria.</text>
</comment>
<dbReference type="PANTHER" id="PTHR34185:SF2">
    <property type="entry name" value="CYCLIC DI-AMP SYNTHASE CDAS"/>
    <property type="match status" value="1"/>
</dbReference>
<dbReference type="PROSITE" id="PS51794">
    <property type="entry name" value="DAC"/>
    <property type="match status" value="1"/>
</dbReference>
<evidence type="ECO:0000313" key="9">
    <source>
        <dbReference type="Proteomes" id="UP000644756"/>
    </source>
</evidence>
<proteinExistence type="inferred from homology"/>
<dbReference type="InterPro" id="IPR053472">
    <property type="entry name" value="DAC_CdaS-like"/>
</dbReference>
<evidence type="ECO:0000256" key="6">
    <source>
        <dbReference type="HAMAP-Rule" id="MF_00838"/>
    </source>
</evidence>
<keyword evidence="2 6" id="KW-0808">Transferase</keyword>
<keyword evidence="6" id="KW-0472">Membrane</keyword>
<dbReference type="Proteomes" id="UP000644756">
    <property type="component" value="Unassembled WGS sequence"/>
</dbReference>
<reference evidence="8" key="2">
    <citation type="submission" date="2020-09" db="EMBL/GenBank/DDBJ databases">
        <authorList>
            <person name="Sun Q."/>
            <person name="Zhou Y."/>
        </authorList>
    </citation>
    <scope>NUCLEOTIDE SEQUENCE</scope>
    <source>
        <strain evidence="8">CGMCC 1.12987</strain>
    </source>
</reference>
<comment type="similarity">
    <text evidence="6">Belongs to the adenylate cyclase family. DacB/CdaS subfamily.</text>
</comment>
<dbReference type="Pfam" id="PF02457">
    <property type="entry name" value="DAC"/>
    <property type="match status" value="1"/>
</dbReference>
<keyword evidence="9" id="KW-1185">Reference proteome</keyword>
<dbReference type="GO" id="GO:0004016">
    <property type="term" value="F:adenylate cyclase activity"/>
    <property type="evidence" value="ECO:0007669"/>
    <property type="project" value="UniProtKB-UniRule"/>
</dbReference>
<dbReference type="InterPro" id="IPR014046">
    <property type="entry name" value="C-di-AMP_synthase"/>
</dbReference>
<dbReference type="HAMAP" id="MF_00838">
    <property type="entry name" value="DacB"/>
    <property type="match status" value="1"/>
</dbReference>
<keyword evidence="6" id="KW-1003">Cell membrane</keyword>
<evidence type="ECO:0000259" key="7">
    <source>
        <dbReference type="PROSITE" id="PS51794"/>
    </source>
</evidence>
<name>A0A917LI74_9BACL</name>
<evidence type="ECO:0000256" key="4">
    <source>
        <dbReference type="ARBA" id="ARBA00022741"/>
    </source>
</evidence>
<dbReference type="Pfam" id="PF10372">
    <property type="entry name" value="CdaS_N"/>
    <property type="match status" value="1"/>
</dbReference>
<comment type="catalytic activity">
    <reaction evidence="1 6">
        <text>2 ATP = 3',3'-c-di-AMP + 2 diphosphate</text>
        <dbReference type="Rhea" id="RHEA:35655"/>
        <dbReference type="ChEBI" id="CHEBI:30616"/>
        <dbReference type="ChEBI" id="CHEBI:33019"/>
        <dbReference type="ChEBI" id="CHEBI:71500"/>
        <dbReference type="EC" id="2.7.7.85"/>
    </reaction>
</comment>
<dbReference type="EC" id="2.7.7.85" evidence="6"/>
<dbReference type="InterPro" id="IPR050338">
    <property type="entry name" value="DisA"/>
</dbReference>
<evidence type="ECO:0000256" key="1">
    <source>
        <dbReference type="ARBA" id="ARBA00000877"/>
    </source>
</evidence>
<keyword evidence="3 6" id="KW-0548">Nucleotidyltransferase</keyword>
<keyword evidence="4 6" id="KW-0547">Nucleotide-binding</keyword>
<dbReference type="InterPro" id="IPR019457">
    <property type="entry name" value="CdaS_N"/>
</dbReference>
<feature type="domain" description="DAC" evidence="7">
    <location>
        <begin position="44"/>
        <end position="205"/>
    </location>
</feature>
<accession>A0A917LI74</accession>
<dbReference type="Gene3D" id="1.10.287.770">
    <property type="entry name" value="YojJ-like"/>
    <property type="match status" value="1"/>
</dbReference>
<dbReference type="GO" id="GO:0005524">
    <property type="term" value="F:ATP binding"/>
    <property type="evidence" value="ECO:0007669"/>
    <property type="project" value="UniProtKB-UniRule"/>
</dbReference>
<gene>
    <name evidence="6" type="primary">dacB</name>
    <name evidence="8" type="ORF">GCM10010916_48130</name>
</gene>
<dbReference type="InterPro" id="IPR034693">
    <property type="entry name" value="CdaS"/>
</dbReference>
<organism evidence="8 9">
    <name type="scientific">Paenibacillus abyssi</name>
    <dbReference type="NCBI Taxonomy" id="1340531"/>
    <lineage>
        <taxon>Bacteria</taxon>
        <taxon>Bacillati</taxon>
        <taxon>Bacillota</taxon>
        <taxon>Bacilli</taxon>
        <taxon>Bacillales</taxon>
        <taxon>Paenibacillaceae</taxon>
        <taxon>Paenibacillus</taxon>
    </lineage>
</organism>
<dbReference type="RefSeq" id="WP_188533644.1">
    <property type="nucleotide sequence ID" value="NZ_BMGR01000025.1"/>
</dbReference>
<evidence type="ECO:0000256" key="2">
    <source>
        <dbReference type="ARBA" id="ARBA00022679"/>
    </source>
</evidence>
<protein>
    <recommendedName>
        <fullName evidence="6">Diadenylate cyclase</fullName>
        <shortName evidence="6">DAC</shortName>
        <ecNumber evidence="6">2.7.7.85</ecNumber>
    </recommendedName>
    <alternativeName>
        <fullName evidence="6">Cyclic-di-AMP synthase</fullName>
        <shortName evidence="6">c-di-AMP synthase</shortName>
    </alternativeName>
</protein>
<keyword evidence="5 6" id="KW-0067">ATP-binding</keyword>
<keyword evidence="6" id="KW-0812">Transmembrane</keyword>
<evidence type="ECO:0000256" key="3">
    <source>
        <dbReference type="ARBA" id="ARBA00022695"/>
    </source>
</evidence>
<dbReference type="GO" id="GO:0006171">
    <property type="term" value="P:cAMP biosynthetic process"/>
    <property type="evidence" value="ECO:0007669"/>
    <property type="project" value="InterPro"/>
</dbReference>
<dbReference type="PANTHER" id="PTHR34185">
    <property type="entry name" value="DIADENYLATE CYCLASE"/>
    <property type="match status" value="1"/>
</dbReference>
<comment type="subunit">
    <text evidence="6">Probably oligomerizes.</text>
</comment>
<dbReference type="InterPro" id="IPR036888">
    <property type="entry name" value="DNA_integrity_DisA_N_sf"/>
</dbReference>
<dbReference type="InterPro" id="IPR003390">
    <property type="entry name" value="DNA_integrity_scan_DisA_N"/>
</dbReference>
<evidence type="ECO:0000256" key="5">
    <source>
        <dbReference type="ARBA" id="ARBA00022840"/>
    </source>
</evidence>
<reference evidence="8" key="1">
    <citation type="journal article" date="2014" name="Int. J. Syst. Evol. Microbiol.">
        <title>Complete genome sequence of Corynebacterium casei LMG S-19264T (=DSM 44701T), isolated from a smear-ripened cheese.</title>
        <authorList>
            <consortium name="US DOE Joint Genome Institute (JGI-PGF)"/>
            <person name="Walter F."/>
            <person name="Albersmeier A."/>
            <person name="Kalinowski J."/>
            <person name="Ruckert C."/>
        </authorList>
    </citation>
    <scope>NUCLEOTIDE SEQUENCE</scope>
    <source>
        <strain evidence="8">CGMCC 1.12987</strain>
    </source>
</reference>
<sequence length="206" mass="23111">MEYVNCDMSPVKEQLKADLQQLVTRMETCLADLDDENYCLLQKFEDIRETFVHSEAIASSFYLQCYLSPYTDKYMDLTMTLRNLAERRFGALIVVERKIPLEPLIHSGTQIDAALTYFLLESIFNPGSPLHDGAVLIRADKIISAANVLPLSASLPGMEKIGTRHRAALGLSEKSDALVLVLSEETGRASFAIDGKLYPISHFRQH</sequence>